<evidence type="ECO:0000313" key="2">
    <source>
        <dbReference type="Proteomes" id="UP000628984"/>
    </source>
</evidence>
<dbReference type="Proteomes" id="UP000628984">
    <property type="component" value="Unassembled WGS sequence"/>
</dbReference>
<reference evidence="1" key="2">
    <citation type="submission" date="2020-09" db="EMBL/GenBank/DDBJ databases">
        <authorList>
            <person name="Sun Q."/>
            <person name="Kim S."/>
        </authorList>
    </citation>
    <scope>NUCLEOTIDE SEQUENCE</scope>
    <source>
        <strain evidence="1">KCTC 23714</strain>
    </source>
</reference>
<dbReference type="PANTHER" id="PTHR41913">
    <property type="entry name" value="DUF1684 DOMAIN-CONTAINING PROTEIN"/>
    <property type="match status" value="1"/>
</dbReference>
<dbReference type="InterPro" id="IPR012467">
    <property type="entry name" value="DUF1684"/>
</dbReference>
<dbReference type="AlphaFoldDB" id="A0A918IME9"/>
<sequence>MWDAAGWEQWKADRLAALTAADGWLNLTDRLPMEPGRWTVGRAAENDLVLSVGPDHLGVLELRADLGASLSDPTGVQDFAPEPDTPARLRVAGLLLEIHIVEGAAALRVRLIDHPARCGFPGLTLYPFDPAWVIRADWVALETPVSRAVEMVRGATDTVTQTHVARFSHAGHDLALVPTHVKAGKPMFVIRDLTSGSETYGASRFLIGVVEGDQVILDFNRAHNPPCAFTEHAICPLPPPENRLPFALRVGELKPAAH</sequence>
<proteinExistence type="predicted"/>
<keyword evidence="1" id="KW-0449">Lipoprotein</keyword>
<dbReference type="RefSeq" id="WP_189632341.1">
    <property type="nucleotide sequence ID" value="NZ_BMYQ01000001.1"/>
</dbReference>
<evidence type="ECO:0000313" key="1">
    <source>
        <dbReference type="EMBL" id="GGW22596.1"/>
    </source>
</evidence>
<keyword evidence="2" id="KW-1185">Reference proteome</keyword>
<organism evidence="1 2">
    <name type="scientific">Gemmobacter lanyuensis</name>
    <dbReference type="NCBI Taxonomy" id="1054497"/>
    <lineage>
        <taxon>Bacteria</taxon>
        <taxon>Pseudomonadati</taxon>
        <taxon>Pseudomonadota</taxon>
        <taxon>Alphaproteobacteria</taxon>
        <taxon>Rhodobacterales</taxon>
        <taxon>Paracoccaceae</taxon>
        <taxon>Gemmobacter</taxon>
    </lineage>
</organism>
<dbReference type="EMBL" id="BMYQ01000001">
    <property type="protein sequence ID" value="GGW22596.1"/>
    <property type="molecule type" value="Genomic_DNA"/>
</dbReference>
<dbReference type="Pfam" id="PF07920">
    <property type="entry name" value="DUF1684"/>
    <property type="match status" value="1"/>
</dbReference>
<comment type="caution">
    <text evidence="1">The sequence shown here is derived from an EMBL/GenBank/DDBJ whole genome shotgun (WGS) entry which is preliminary data.</text>
</comment>
<accession>A0A918IME9</accession>
<gene>
    <name evidence="1" type="ORF">GCM10011452_06330</name>
</gene>
<protein>
    <submittedName>
        <fullName evidence="1">Lipoprotein</fullName>
    </submittedName>
</protein>
<reference evidence="1" key="1">
    <citation type="journal article" date="2014" name="Int. J. Syst. Evol. Microbiol.">
        <title>Complete genome sequence of Corynebacterium casei LMG S-19264T (=DSM 44701T), isolated from a smear-ripened cheese.</title>
        <authorList>
            <consortium name="US DOE Joint Genome Institute (JGI-PGF)"/>
            <person name="Walter F."/>
            <person name="Albersmeier A."/>
            <person name="Kalinowski J."/>
            <person name="Ruckert C."/>
        </authorList>
    </citation>
    <scope>NUCLEOTIDE SEQUENCE</scope>
    <source>
        <strain evidence="1">KCTC 23714</strain>
    </source>
</reference>
<dbReference type="PANTHER" id="PTHR41913:SF1">
    <property type="entry name" value="DUF1684 DOMAIN-CONTAINING PROTEIN"/>
    <property type="match status" value="1"/>
</dbReference>
<name>A0A918IME9_9RHOB</name>